<evidence type="ECO:0000313" key="3">
    <source>
        <dbReference type="Proteomes" id="UP000198729"/>
    </source>
</evidence>
<evidence type="ECO:0000256" key="1">
    <source>
        <dbReference type="SAM" id="SignalP"/>
    </source>
</evidence>
<feature type="chain" id="PRO_5011671967" evidence="1">
    <location>
        <begin position="27"/>
        <end position="289"/>
    </location>
</feature>
<dbReference type="AlphaFoldDB" id="A0A1G5SDK6"/>
<dbReference type="STRING" id="51642.NSMM_310012"/>
<dbReference type="RefSeq" id="WP_090284809.1">
    <property type="nucleotide sequence ID" value="NZ_FMWO01000038.1"/>
</dbReference>
<protein>
    <submittedName>
        <fullName evidence="2">Uncharacterized protein</fullName>
    </submittedName>
</protein>
<dbReference type="EMBL" id="FMWO01000038">
    <property type="protein sequence ID" value="SCZ84930.1"/>
    <property type="molecule type" value="Genomic_DNA"/>
</dbReference>
<feature type="signal peptide" evidence="1">
    <location>
        <begin position="1"/>
        <end position="26"/>
    </location>
</feature>
<evidence type="ECO:0000313" key="2">
    <source>
        <dbReference type="EMBL" id="SCZ84930.1"/>
    </source>
</evidence>
<keyword evidence="3" id="KW-1185">Reference proteome</keyword>
<gene>
    <name evidence="2" type="ORF">NSMM_310012</name>
</gene>
<organism evidence="2 3">
    <name type="scientific">Nitrosomonas mobilis</name>
    <dbReference type="NCBI Taxonomy" id="51642"/>
    <lineage>
        <taxon>Bacteria</taxon>
        <taxon>Pseudomonadati</taxon>
        <taxon>Pseudomonadota</taxon>
        <taxon>Betaproteobacteria</taxon>
        <taxon>Nitrosomonadales</taxon>
        <taxon>Nitrosomonadaceae</taxon>
        <taxon>Nitrosomonas</taxon>
    </lineage>
</organism>
<proteinExistence type="predicted"/>
<accession>A0A1G5SDK6</accession>
<dbReference type="OrthoDB" id="8544055at2"/>
<dbReference type="Proteomes" id="UP000198729">
    <property type="component" value="Unassembled WGS sequence"/>
</dbReference>
<reference evidence="2 3" key="1">
    <citation type="submission" date="2016-10" db="EMBL/GenBank/DDBJ databases">
        <authorList>
            <person name="de Groot N.N."/>
        </authorList>
    </citation>
    <scope>NUCLEOTIDE SEQUENCE [LARGE SCALE GENOMIC DNA]</scope>
    <source>
        <strain evidence="2">1</strain>
    </source>
</reference>
<name>A0A1G5SDK6_9PROT</name>
<sequence length="289" mass="31495">MTKLTRRFYSGLLALLLAGHIQLAMADIVGETEKVLNWAEKVFPDFFPGHQVTQTFENWRFRYYPETGIYTGISTLDMAGYVMGGAFGDAPNRIGALANLLDEVARSDENGSIAACDTSGMPEGMIFRQSNNVVDISTNGCIVLPEDGGGNLCEPPEQLSATGIHLFMTTEILESNFSGVIIGNPLYSGILNQNSVNNKTCMINAPAENTDLTINFNICYDMTAQFQGFVGLPGITINPPVTQTTRGSNKMQVVQDCLATDADTVFDAFTNETWIRNSQTGNLEKLPTF</sequence>
<keyword evidence="1" id="KW-0732">Signal</keyword>